<dbReference type="AlphaFoldDB" id="A0A6I7HTC3"/>
<dbReference type="InterPro" id="IPR023154">
    <property type="entry name" value="Jann4075-like_sf"/>
</dbReference>
<dbReference type="SUPFAM" id="SSF158587">
    <property type="entry name" value="Jann4075-like"/>
    <property type="match status" value="1"/>
</dbReference>
<accession>A0A6I7HTC3</accession>
<dbReference type="Proteomes" id="UP000252582">
    <property type="component" value="Unassembled WGS sequence"/>
</dbReference>
<reference evidence="1 2" key="1">
    <citation type="submission" date="2018-07" db="EMBL/GenBank/DDBJ databases">
        <title>Genomic Encyclopedia of Type Strains, Phase IV (KMG-IV): sequencing the most valuable type-strain genomes for metagenomic binning, comparative biology and taxonomic classification.</title>
        <authorList>
            <person name="Goeker M."/>
        </authorList>
    </citation>
    <scope>NUCLEOTIDE SEQUENCE [LARGE SCALE GENOMIC DNA]</scope>
    <source>
        <strain evidence="1 2">DSM 25528</strain>
    </source>
</reference>
<dbReference type="RefSeq" id="WP_114361822.1">
    <property type="nucleotide sequence ID" value="NZ_QPIX01000001.1"/>
</dbReference>
<evidence type="ECO:0000313" key="1">
    <source>
        <dbReference type="EMBL" id="RCW28413.1"/>
    </source>
</evidence>
<keyword evidence="2" id="KW-1185">Reference proteome</keyword>
<dbReference type="EMBL" id="QPIX01000001">
    <property type="protein sequence ID" value="RCW28413.1"/>
    <property type="molecule type" value="Genomic_DNA"/>
</dbReference>
<dbReference type="InterPro" id="IPR021274">
    <property type="entry name" value="DUF2853"/>
</dbReference>
<dbReference type="Pfam" id="PF11015">
    <property type="entry name" value="DUF2853"/>
    <property type="match status" value="1"/>
</dbReference>
<organism evidence="1 2">
    <name type="scientific">Ciceribacter lividus</name>
    <dbReference type="NCBI Taxonomy" id="1197950"/>
    <lineage>
        <taxon>Bacteria</taxon>
        <taxon>Pseudomonadati</taxon>
        <taxon>Pseudomonadota</taxon>
        <taxon>Alphaproteobacteria</taxon>
        <taxon>Hyphomicrobiales</taxon>
        <taxon>Rhizobiaceae</taxon>
        <taxon>Ciceribacter</taxon>
    </lineage>
</organism>
<sequence length="102" mass="11055">MKDYLADVHKYDSAADEGTVGRIVRHLGIALRDRDSALVSCSSESELARVKESWCGKKLGVDGDAADAAIKSTCLAMADDRSKSRVTFYYLVAKQLGKLDAV</sequence>
<comment type="caution">
    <text evidence="1">The sequence shown here is derived from an EMBL/GenBank/DDBJ whole genome shotgun (WGS) entry which is preliminary data.</text>
</comment>
<name>A0A6I7HTC3_9HYPH</name>
<proteinExistence type="predicted"/>
<protein>
    <submittedName>
        <fullName evidence="1">Uncharacterized protein DUF2853</fullName>
    </submittedName>
</protein>
<gene>
    <name evidence="1" type="ORF">DFR48_101426</name>
</gene>
<dbReference type="Gene3D" id="1.10.238.120">
    <property type="entry name" value="Jann4075-like"/>
    <property type="match status" value="1"/>
</dbReference>
<evidence type="ECO:0000313" key="2">
    <source>
        <dbReference type="Proteomes" id="UP000252582"/>
    </source>
</evidence>